<feature type="transmembrane region" description="Helical" evidence="1">
    <location>
        <begin position="38"/>
        <end position="62"/>
    </location>
</feature>
<keyword evidence="1" id="KW-0472">Membrane</keyword>
<feature type="transmembrane region" description="Helical" evidence="1">
    <location>
        <begin position="12"/>
        <end position="32"/>
    </location>
</feature>
<evidence type="ECO:0000256" key="1">
    <source>
        <dbReference type="SAM" id="Phobius"/>
    </source>
</evidence>
<name>A0A939QIJ7_9MICO</name>
<feature type="transmembrane region" description="Helical" evidence="1">
    <location>
        <begin position="96"/>
        <end position="118"/>
    </location>
</feature>
<dbReference type="EMBL" id="JAGFOA010000001">
    <property type="protein sequence ID" value="MBO3662322.1"/>
    <property type="molecule type" value="Genomic_DNA"/>
</dbReference>
<evidence type="ECO:0000313" key="2">
    <source>
        <dbReference type="EMBL" id="MBO3662322.1"/>
    </source>
</evidence>
<comment type="caution">
    <text evidence="2">The sequence shown here is derived from an EMBL/GenBank/DDBJ whole genome shotgun (WGS) entry which is preliminary data.</text>
</comment>
<reference evidence="2" key="1">
    <citation type="submission" date="2021-03" db="EMBL/GenBank/DDBJ databases">
        <title>Microbacterium sp. nov., a novel actinobacterium isolated from cow dung.</title>
        <authorList>
            <person name="Zhang L."/>
        </authorList>
    </citation>
    <scope>NUCLEOTIDE SEQUENCE</scope>
    <source>
        <strain evidence="2">NEAU-LLB</strain>
    </source>
</reference>
<dbReference type="Proteomes" id="UP000680132">
    <property type="component" value="Unassembled WGS sequence"/>
</dbReference>
<dbReference type="RefSeq" id="WP_208500009.1">
    <property type="nucleotide sequence ID" value="NZ_JAGFOA010000001.1"/>
</dbReference>
<evidence type="ECO:0000313" key="3">
    <source>
        <dbReference type="EMBL" id="MBO3664314.1"/>
    </source>
</evidence>
<keyword evidence="1" id="KW-1133">Transmembrane helix</keyword>
<keyword evidence="1" id="KW-0812">Transmembrane</keyword>
<organism evidence="2 4">
    <name type="scientific">Microbacterium stercoris</name>
    <dbReference type="NCBI Taxonomy" id="2820289"/>
    <lineage>
        <taxon>Bacteria</taxon>
        <taxon>Bacillati</taxon>
        <taxon>Actinomycetota</taxon>
        <taxon>Actinomycetes</taxon>
        <taxon>Micrococcales</taxon>
        <taxon>Microbacteriaceae</taxon>
        <taxon>Microbacterium</taxon>
    </lineage>
</organism>
<sequence length="132" mass="14196">MSTAPRRLHPALAFGHDLVAVLVFCAVGRASHQEEATFAGYLMTVWPFALALAVATAIVLATRRLRPETFAAGGIVWIVTVALGMILRAVSGQGTALPFVIVATITLAVFFSVWRLVILIARRAQARRADQV</sequence>
<dbReference type="AlphaFoldDB" id="A0A939QIJ7"/>
<dbReference type="InterPro" id="IPR021414">
    <property type="entry name" value="DUF3054"/>
</dbReference>
<accession>A0A939QIJ7</accession>
<dbReference type="EMBL" id="JAGFOA010000005">
    <property type="protein sequence ID" value="MBO3664314.1"/>
    <property type="molecule type" value="Genomic_DNA"/>
</dbReference>
<evidence type="ECO:0000313" key="4">
    <source>
        <dbReference type="Proteomes" id="UP000680132"/>
    </source>
</evidence>
<proteinExistence type="predicted"/>
<gene>
    <name evidence="2" type="ORF">J5V96_02215</name>
    <name evidence="3" type="ORF">J5V96_12460</name>
</gene>
<feature type="transmembrane region" description="Helical" evidence="1">
    <location>
        <begin position="69"/>
        <end position="90"/>
    </location>
</feature>
<protein>
    <submittedName>
        <fullName evidence="2">DUF3054 domain-containing protein</fullName>
    </submittedName>
</protein>
<keyword evidence="4" id="KW-1185">Reference proteome</keyword>
<dbReference type="Pfam" id="PF11255">
    <property type="entry name" value="DUF3054"/>
    <property type="match status" value="1"/>
</dbReference>